<name>A0A134AK14_9FIRM</name>
<keyword evidence="2" id="KW-1185">Reference proteome</keyword>
<evidence type="ECO:0000313" key="1">
    <source>
        <dbReference type="EMBL" id="KXB68047.1"/>
    </source>
</evidence>
<dbReference type="InterPro" id="IPR017034">
    <property type="entry name" value="Abi_system_AbiD/AbiF"/>
</dbReference>
<organism evidence="1 2">
    <name type="scientific">Aedoeadaptatus coxii</name>
    <dbReference type="NCBI Taxonomy" id="755172"/>
    <lineage>
        <taxon>Bacteria</taxon>
        <taxon>Bacillati</taxon>
        <taxon>Bacillota</taxon>
        <taxon>Tissierellia</taxon>
        <taxon>Tissierellales</taxon>
        <taxon>Peptoniphilaceae</taxon>
        <taxon>Aedoeadaptatus</taxon>
    </lineage>
</organism>
<gene>
    <name evidence="1" type="ORF">HMPREF1863_00365</name>
</gene>
<dbReference type="EMBL" id="LSDG01000008">
    <property type="protein sequence ID" value="KXB68047.1"/>
    <property type="molecule type" value="Genomic_DNA"/>
</dbReference>
<comment type="caution">
    <text evidence="1">The sequence shown here is derived from an EMBL/GenBank/DDBJ whole genome shotgun (WGS) entry which is preliminary data.</text>
</comment>
<dbReference type="Pfam" id="PF07751">
    <property type="entry name" value="Abi_2"/>
    <property type="match status" value="1"/>
</dbReference>
<sequence length="293" mass="35149">MELKPALNYKDQIKKLRVDHNLSITDDTFAKEILKKVNYYRLSGYGIGLRKFDNKEHYKDSISIEHLFNLYCFDSQFKNNLIRTIEQIEIELRTQIAYHLSLKYGADVLMHENNFIYKANRKGRTIYSIIIENLNNEVDRQRNKPFVKHHLEKYGGNFPIWVSVELMSFGNLSSLFSILKDEDQKEISNHYNTDPKYLKNWILCLVEVRNICAHYTRLYNMPLKETPRLYSENEQYKGKQNKIFPILLIIKRILNANDQWKSLLKDLENTFNKYQGYFNYRFMGFPNNWKDIL</sequence>
<dbReference type="AlphaFoldDB" id="A0A134AK14"/>
<dbReference type="STRING" id="755172.HMPREF1863_00365"/>
<dbReference type="InterPro" id="IPR011664">
    <property type="entry name" value="Abi_system_AbiD/AbiF-like"/>
</dbReference>
<dbReference type="Proteomes" id="UP000070442">
    <property type="component" value="Unassembled WGS sequence"/>
</dbReference>
<proteinExistence type="predicted"/>
<dbReference type="RefSeq" id="WP_068366805.1">
    <property type="nucleotide sequence ID" value="NZ_CAIJCT010000016.1"/>
</dbReference>
<dbReference type="PATRIC" id="fig|755172.3.peg.351"/>
<protein>
    <submittedName>
        <fullName evidence="1">Abi-like protein</fullName>
    </submittedName>
</protein>
<reference evidence="2" key="1">
    <citation type="submission" date="2016-01" db="EMBL/GenBank/DDBJ databases">
        <authorList>
            <person name="Mitreva M."/>
            <person name="Pepin K.H."/>
            <person name="Mihindukulasuriya K.A."/>
            <person name="Fulton R."/>
            <person name="Fronick C."/>
            <person name="O'Laughlin M."/>
            <person name="Miner T."/>
            <person name="Herter B."/>
            <person name="Rosa B.A."/>
            <person name="Cordes M."/>
            <person name="Tomlinson C."/>
            <person name="Wollam A."/>
            <person name="Palsikar V.B."/>
            <person name="Mardis E.R."/>
            <person name="Wilson R.K."/>
        </authorList>
    </citation>
    <scope>NUCLEOTIDE SEQUENCE [LARGE SCALE GENOMIC DNA]</scope>
    <source>
        <strain evidence="2">DNF00729</strain>
    </source>
</reference>
<dbReference type="OrthoDB" id="5363652at2"/>
<evidence type="ECO:0000313" key="2">
    <source>
        <dbReference type="Proteomes" id="UP000070442"/>
    </source>
</evidence>
<dbReference type="PIRSF" id="PIRSF034934">
    <property type="entry name" value="AbiF_AbiD"/>
    <property type="match status" value="1"/>
</dbReference>
<accession>A0A134AK14</accession>